<protein>
    <submittedName>
        <fullName evidence="1">Uncharacterized protein</fullName>
    </submittedName>
</protein>
<dbReference type="AlphaFoldDB" id="A0A1M6N7P3"/>
<dbReference type="RefSeq" id="WP_073191182.1">
    <property type="nucleotide sequence ID" value="NZ_FQZG01000107.1"/>
</dbReference>
<accession>A0A1M6N7P3</accession>
<dbReference type="Proteomes" id="UP000184512">
    <property type="component" value="Unassembled WGS sequence"/>
</dbReference>
<proteinExistence type="predicted"/>
<gene>
    <name evidence="1" type="ORF">SAMN02745244_03572</name>
</gene>
<sequence length="93" mass="9343">MTQAPTNATTFNPVVAQALFKVVVGAWSALVGLIAVAAGLETASTDGGAASPAGFVMMCALFGAAQEAITRFADEKAAIVKPETAQTVDGTKK</sequence>
<organism evidence="1 2">
    <name type="scientific">Tessaracoccus bendigoensis DSM 12906</name>
    <dbReference type="NCBI Taxonomy" id="1123357"/>
    <lineage>
        <taxon>Bacteria</taxon>
        <taxon>Bacillati</taxon>
        <taxon>Actinomycetota</taxon>
        <taxon>Actinomycetes</taxon>
        <taxon>Propionibacteriales</taxon>
        <taxon>Propionibacteriaceae</taxon>
        <taxon>Tessaracoccus</taxon>
    </lineage>
</organism>
<dbReference type="OrthoDB" id="9990858at2"/>
<name>A0A1M6N7P3_9ACTN</name>
<dbReference type="EMBL" id="FQZG01000107">
    <property type="protein sequence ID" value="SHJ91697.1"/>
    <property type="molecule type" value="Genomic_DNA"/>
</dbReference>
<reference evidence="1 2" key="1">
    <citation type="submission" date="2016-11" db="EMBL/GenBank/DDBJ databases">
        <authorList>
            <person name="Jaros S."/>
            <person name="Januszkiewicz K."/>
            <person name="Wedrychowicz H."/>
        </authorList>
    </citation>
    <scope>NUCLEOTIDE SEQUENCE [LARGE SCALE GENOMIC DNA]</scope>
    <source>
        <strain evidence="1 2">DSM 12906</strain>
    </source>
</reference>
<evidence type="ECO:0000313" key="1">
    <source>
        <dbReference type="EMBL" id="SHJ91697.1"/>
    </source>
</evidence>
<keyword evidence="2" id="KW-1185">Reference proteome</keyword>
<dbReference type="STRING" id="1123357.SAMN02745244_03572"/>
<evidence type="ECO:0000313" key="2">
    <source>
        <dbReference type="Proteomes" id="UP000184512"/>
    </source>
</evidence>